<dbReference type="RefSeq" id="WP_183412242.1">
    <property type="nucleotide sequence ID" value="NZ_JACHYB010000001.1"/>
</dbReference>
<accession>A0A7W5DP01</accession>
<organism evidence="1 2">
    <name type="scientific">Microbacter margulisiae</name>
    <dbReference type="NCBI Taxonomy" id="1350067"/>
    <lineage>
        <taxon>Bacteria</taxon>
        <taxon>Pseudomonadati</taxon>
        <taxon>Bacteroidota</taxon>
        <taxon>Bacteroidia</taxon>
        <taxon>Bacteroidales</taxon>
        <taxon>Porphyromonadaceae</taxon>
        <taxon>Microbacter</taxon>
    </lineage>
</organism>
<gene>
    <name evidence="1" type="ORF">FHX64_000500</name>
</gene>
<keyword evidence="2" id="KW-1185">Reference proteome</keyword>
<proteinExistence type="predicted"/>
<dbReference type="AlphaFoldDB" id="A0A7W5DP01"/>
<sequence>MRLFLILLGIVVSGLVYGQEPKTTDFLTEITKHDISHLWTLKQFQAGNDTVIVERQEPVGFIGENYQRFYIHFISAIQNPTDKLKYLIYGKTKVKENICSFQGQITINEARIYVEGDLPPLKQGFVKGIYEFYEDSKQQGTGELTGTFTTNFYIDKKGNIQYDAICFVADGFNNNQFTGHWISYKTGESKRCNWGDYRIPECDWQNGRDIGAGEFSINDKYLKNGWENYKLAWETYPETPEVIKAREKENEKWWINK</sequence>
<evidence type="ECO:0000313" key="2">
    <source>
        <dbReference type="Proteomes" id="UP000544222"/>
    </source>
</evidence>
<evidence type="ECO:0000313" key="1">
    <source>
        <dbReference type="EMBL" id="MBB3186337.1"/>
    </source>
</evidence>
<dbReference type="EMBL" id="JACHYB010000001">
    <property type="protein sequence ID" value="MBB3186337.1"/>
    <property type="molecule type" value="Genomic_DNA"/>
</dbReference>
<name>A0A7W5DP01_9PORP</name>
<reference evidence="1 2" key="1">
    <citation type="submission" date="2020-08" db="EMBL/GenBank/DDBJ databases">
        <title>Genomic Encyclopedia of Type Strains, Phase IV (KMG-IV): sequencing the most valuable type-strain genomes for metagenomic binning, comparative biology and taxonomic classification.</title>
        <authorList>
            <person name="Goeker M."/>
        </authorList>
    </citation>
    <scope>NUCLEOTIDE SEQUENCE [LARGE SCALE GENOMIC DNA]</scope>
    <source>
        <strain evidence="1 2">DSM 27471</strain>
    </source>
</reference>
<comment type="caution">
    <text evidence="1">The sequence shown here is derived from an EMBL/GenBank/DDBJ whole genome shotgun (WGS) entry which is preliminary data.</text>
</comment>
<protein>
    <submittedName>
        <fullName evidence="1">Uncharacterized protein</fullName>
    </submittedName>
</protein>
<dbReference type="Proteomes" id="UP000544222">
    <property type="component" value="Unassembled WGS sequence"/>
</dbReference>